<feature type="binding site" evidence="4">
    <location>
        <position position="76"/>
    </location>
    <ligand>
        <name>Ca(2+)</name>
        <dbReference type="ChEBI" id="CHEBI:29108"/>
    </ligand>
</feature>
<dbReference type="SUPFAM" id="SSF47473">
    <property type="entry name" value="EF-hand"/>
    <property type="match status" value="1"/>
</dbReference>
<feature type="domain" description="EF-hand" evidence="2">
    <location>
        <begin position="16"/>
        <end position="51"/>
    </location>
</feature>
<dbReference type="FunFam" id="1.10.238.10:FF:000178">
    <property type="entry name" value="Calmodulin-2 A"/>
    <property type="match status" value="1"/>
</dbReference>
<evidence type="ECO:0000259" key="2">
    <source>
        <dbReference type="PROSITE" id="PS50222"/>
    </source>
</evidence>
<feature type="binding site" evidence="4">
    <location>
        <position position="69"/>
    </location>
    <ligand>
        <name>Ca(2+)</name>
        <dbReference type="ChEBI" id="CHEBI:29108"/>
    </ligand>
</feature>
<keyword evidence="4" id="KW-0002">3D-structure</keyword>
<keyword evidence="4" id="KW-0106">Calcium</keyword>
<feature type="domain" description="EF-hand" evidence="2">
    <location>
        <begin position="89"/>
        <end position="124"/>
    </location>
</feature>
<dbReference type="PROSITE" id="PS50222">
    <property type="entry name" value="EF_HAND_2"/>
    <property type="match status" value="3"/>
</dbReference>
<dbReference type="EMBL" id="AB076705">
    <property type="protein sequence ID" value="BAB82377.1"/>
    <property type="molecule type" value="mRNA"/>
</dbReference>
<reference evidence="4" key="2">
    <citation type="journal article" date="2005" name="J. Biol. Chem.">
        <title>Structural evidence for non-canonical binding of Ca2+ to a canonical EF-hand of a conventional myosin.</title>
        <authorList>
            <person name="Debreczeni J.E."/>
            <person name="Farkas L."/>
            <person name="Harmat V."/>
            <person name="Hetenyi C."/>
            <person name="Hajdu I."/>
            <person name="Zavodszky P."/>
            <person name="Kohama K."/>
            <person name="Nyitray L."/>
        </authorList>
    </citation>
    <scope>X-RAY CRYSTALLOGRAPHY (1.75 ANGSTROMS) OF 14-155 IN COMPLEX WITH CA(2+)</scope>
</reference>
<evidence type="ECO:0007829" key="4">
    <source>
        <dbReference type="PDB" id="2BL0"/>
    </source>
</evidence>
<evidence type="ECO:0000313" key="3">
    <source>
        <dbReference type="EMBL" id="BAB82377.1"/>
    </source>
</evidence>
<dbReference type="InterPro" id="IPR011992">
    <property type="entry name" value="EF-hand-dom_pair"/>
</dbReference>
<feature type="binding site" evidence="4">
    <location>
        <position position="65"/>
    </location>
    <ligand>
        <name>Ca(2+)</name>
        <dbReference type="ChEBI" id="CHEBI:29108"/>
    </ligand>
</feature>
<keyword evidence="4" id="KW-0479">Metal-binding</keyword>
<dbReference type="SMR" id="Q8WSQ4"/>
<dbReference type="PDBsum" id="2BL0"/>
<dbReference type="SMART" id="SM00054">
    <property type="entry name" value="EFh"/>
    <property type="match status" value="3"/>
</dbReference>
<dbReference type="GO" id="GO:0005509">
    <property type="term" value="F:calcium ion binding"/>
    <property type="evidence" value="ECO:0007669"/>
    <property type="project" value="InterPro"/>
</dbReference>
<dbReference type="Gene3D" id="1.10.238.10">
    <property type="entry name" value="EF-hand"/>
    <property type="match status" value="2"/>
</dbReference>
<protein>
    <submittedName>
        <fullName evidence="3">Myosin regulatory light chain</fullName>
    </submittedName>
</protein>
<dbReference type="AlphaFoldDB" id="Q8WSQ4"/>
<sequence>MSIRRKVDSYQTIGDDQVSEFKEAFELFDSERTGFITKEGLQTVLKQFGVRVEPAAFNEMFNEADATGNGKIQFPEFLSMMGRRMKQTTSEDILRQAFRTFDPEGTGYIPKAALQDALLNLGDRLKPHEFAEFLGITETEKGQIRYDNFINTMFTKK</sequence>
<dbReference type="PANTHER" id="PTHR23049">
    <property type="entry name" value="MYOSIN REGULATORY LIGHT CHAIN 2"/>
    <property type="match status" value="1"/>
</dbReference>
<name>Q8WSQ4_PHYPO</name>
<dbReference type="Pfam" id="PF13499">
    <property type="entry name" value="EF-hand_7"/>
    <property type="match status" value="2"/>
</dbReference>
<dbReference type="InterPro" id="IPR050403">
    <property type="entry name" value="Myosin_RLC"/>
</dbReference>
<dbReference type="InterPro" id="IPR002048">
    <property type="entry name" value="EF_hand_dom"/>
</dbReference>
<feature type="domain" description="EF-hand" evidence="2">
    <location>
        <begin position="52"/>
        <end position="87"/>
    </location>
</feature>
<feature type="binding site" evidence="4">
    <location>
        <position position="67"/>
    </location>
    <ligand>
        <name>Ca(2+)</name>
        <dbReference type="ChEBI" id="CHEBI:29108"/>
    </ligand>
</feature>
<dbReference type="GO" id="GO:0043226">
    <property type="term" value="C:organelle"/>
    <property type="evidence" value="ECO:0007669"/>
    <property type="project" value="UniProtKB-ARBA"/>
</dbReference>
<gene>
    <name evidence="3" type="primary">RMLC</name>
</gene>
<evidence type="ECO:0000256" key="1">
    <source>
        <dbReference type="ARBA" id="ARBA00022737"/>
    </source>
</evidence>
<dbReference type="PDB" id="2BL0">
    <property type="method" value="X-ray"/>
    <property type="resolution" value="1.75 A"/>
    <property type="chains" value="C=14-155"/>
</dbReference>
<dbReference type="EvolutionaryTrace" id="Q8WSQ4"/>
<keyword evidence="1" id="KW-0677">Repeat</keyword>
<dbReference type="CDD" id="cd00051">
    <property type="entry name" value="EFh"/>
    <property type="match status" value="1"/>
</dbReference>
<proteinExistence type="evidence at protein level"/>
<feature type="binding site" evidence="4">
    <location>
        <position position="71"/>
    </location>
    <ligand>
        <name>Ca(2+)</name>
        <dbReference type="ChEBI" id="CHEBI:29108"/>
    </ligand>
</feature>
<accession>Q8WSQ4</accession>
<reference evidence="3" key="1">
    <citation type="journal article" date="2005" name="Biochem. Biophys. Res. Commun.">
        <title>A calmodulin-dependent protein kinase from lower eukaryote Physarum polycephalum.</title>
        <authorList>
            <person name="Nakamura A."/>
            <person name="Hanyuda Y."/>
            <person name="Okagaki T."/>
            <person name="Takagi T."/>
            <person name="Kohama K."/>
        </authorList>
    </citation>
    <scope>NUCLEOTIDE SEQUENCE</scope>
    <source>
        <strain evidence="3">Ng-1</strain>
    </source>
</reference>
<organism evidence="3">
    <name type="scientific">Physarum polycephalum</name>
    <name type="common">Many-headed slime mold</name>
    <name type="synonym">Badhamia polycephala</name>
    <dbReference type="NCBI Taxonomy" id="5791"/>
    <lineage>
        <taxon>Eukaryota</taxon>
        <taxon>Amoebozoa</taxon>
        <taxon>Evosea</taxon>
        <taxon>Eumycetozoa</taxon>
        <taxon>Myxogastria</taxon>
        <taxon>Myxogastromycetidae</taxon>
        <taxon>Physariida</taxon>
        <taxon>Physaraceae</taxon>
        <taxon>Physarum</taxon>
    </lineage>
</organism>